<evidence type="ECO:0000313" key="1">
    <source>
        <dbReference type="EMBL" id="BCU02880.1"/>
    </source>
</evidence>
<dbReference type="SUPFAM" id="SSF81383">
    <property type="entry name" value="F-box domain"/>
    <property type="match status" value="1"/>
</dbReference>
<protein>
    <recommendedName>
        <fullName evidence="3">F-box domain-containing protein</fullName>
    </recommendedName>
</protein>
<evidence type="ECO:0000313" key="2">
    <source>
        <dbReference type="Proteomes" id="UP001253637"/>
    </source>
</evidence>
<reference evidence="1" key="1">
    <citation type="submission" date="2021-04" db="EMBL/GenBank/DDBJ databases">
        <title>Draft Genome Sequence of Pandoravirus japonicus, Isolated from the Sabaishi River of Niigata, Japan.</title>
        <authorList>
            <person name="Hosokawa N."/>
            <person name="Takahashi H."/>
            <person name="Aoki K."/>
            <person name="Takemura M."/>
        </authorList>
    </citation>
    <scope>NUCLEOTIDE SEQUENCE</scope>
</reference>
<proteinExistence type="predicted"/>
<evidence type="ECO:0008006" key="3">
    <source>
        <dbReference type="Google" id="ProtNLM"/>
    </source>
</evidence>
<organism evidence="1 2">
    <name type="scientific">Pandoravirus japonicus</name>
    <dbReference type="NCBI Taxonomy" id="2823154"/>
    <lineage>
        <taxon>Viruses</taxon>
        <taxon>Pandoravirus</taxon>
    </lineage>
</organism>
<dbReference type="InterPro" id="IPR036047">
    <property type="entry name" value="F-box-like_dom_sf"/>
</dbReference>
<sequence length="267" mass="28997">MVTLLDLPDELLLAILRRAAPQVRAVSWLAIGATTCRRIRPLWDDDALWRPVLARAVGASAAEARAALARPPCKQLVRFLLSATVEITVTMLSNEAVSACLFDGVRVALPPLDAGMTRRYQIPLAHAATPALLALRAVGTFRRPLFNVHVWLTDPSRPYAGMRLIHAVGTRTPFYPENSLWWWSPRFAAADLEATVAVHLVVTNAQGARAYMPGSPLLKSEADPLRVPRCVADIAQKTPLGAPLAATWYEESGSRAALCHVPGCACQ</sequence>
<dbReference type="EMBL" id="LC625835">
    <property type="protein sequence ID" value="BCU02880.1"/>
    <property type="molecule type" value="Genomic_DNA"/>
</dbReference>
<dbReference type="Proteomes" id="UP001253637">
    <property type="component" value="Segment"/>
</dbReference>
<name>A0A811BNM1_9VIRU</name>
<accession>A0A811BNM1</accession>